<dbReference type="InterPro" id="IPR039196">
    <property type="entry name" value="Fmc1"/>
</dbReference>
<dbReference type="PANTHER" id="PTHR28015">
    <property type="entry name" value="ATP SYNTHASE ASSEMBLY FACTOR FMC1, MITOCHONDRIAL"/>
    <property type="match status" value="1"/>
</dbReference>
<protein>
    <submittedName>
        <fullName evidence="1">Uncharacterized protein</fullName>
    </submittedName>
</protein>
<organism evidence="1 2">
    <name type="scientific">Linderina pennispora</name>
    <dbReference type="NCBI Taxonomy" id="61395"/>
    <lineage>
        <taxon>Eukaryota</taxon>
        <taxon>Fungi</taxon>
        <taxon>Fungi incertae sedis</taxon>
        <taxon>Zoopagomycota</taxon>
        <taxon>Kickxellomycotina</taxon>
        <taxon>Kickxellomycetes</taxon>
        <taxon>Kickxellales</taxon>
        <taxon>Kickxellaceae</taxon>
        <taxon>Linderina</taxon>
    </lineage>
</organism>
<dbReference type="Pfam" id="PF13233">
    <property type="entry name" value="Complex1_LYR_2"/>
    <property type="match status" value="1"/>
</dbReference>
<name>A0A1Y1W3L5_9FUNG</name>
<dbReference type="GO" id="GO:0005759">
    <property type="term" value="C:mitochondrial matrix"/>
    <property type="evidence" value="ECO:0007669"/>
    <property type="project" value="TreeGrafter"/>
</dbReference>
<dbReference type="GO" id="GO:0033615">
    <property type="term" value="P:mitochondrial proton-transporting ATP synthase complex assembly"/>
    <property type="evidence" value="ECO:0007669"/>
    <property type="project" value="InterPro"/>
</dbReference>
<accession>A0A1Y1W3L5</accession>
<evidence type="ECO:0000313" key="1">
    <source>
        <dbReference type="EMBL" id="ORX67876.1"/>
    </source>
</evidence>
<dbReference type="EMBL" id="MCFD01000011">
    <property type="protein sequence ID" value="ORX67876.1"/>
    <property type="molecule type" value="Genomic_DNA"/>
</dbReference>
<keyword evidence="2" id="KW-1185">Reference proteome</keyword>
<dbReference type="RefSeq" id="XP_040741722.1">
    <property type="nucleotide sequence ID" value="XM_040888143.1"/>
</dbReference>
<dbReference type="OrthoDB" id="15893at2759"/>
<sequence>MSTSHLHIYRQLLREVNKQFTSVSQNRFWATQLRLKWSATPDLQKAQTVLTYLTNNRRYKELLDEFQPKMPESDRITKTANRVGLEIPKSYSE</sequence>
<evidence type="ECO:0000313" key="2">
    <source>
        <dbReference type="Proteomes" id="UP000193922"/>
    </source>
</evidence>
<reference evidence="1 2" key="1">
    <citation type="submission" date="2016-07" db="EMBL/GenBank/DDBJ databases">
        <title>Pervasive Adenine N6-methylation of Active Genes in Fungi.</title>
        <authorList>
            <consortium name="DOE Joint Genome Institute"/>
            <person name="Mondo S.J."/>
            <person name="Dannebaum R.O."/>
            <person name="Kuo R.C."/>
            <person name="Labutti K."/>
            <person name="Haridas S."/>
            <person name="Kuo A."/>
            <person name="Salamov A."/>
            <person name="Ahrendt S.R."/>
            <person name="Lipzen A."/>
            <person name="Sullivan W."/>
            <person name="Andreopoulos W.B."/>
            <person name="Clum A."/>
            <person name="Lindquist E."/>
            <person name="Daum C."/>
            <person name="Ramamoorthy G.K."/>
            <person name="Gryganskyi A."/>
            <person name="Culley D."/>
            <person name="Magnuson J.K."/>
            <person name="James T.Y."/>
            <person name="O'Malley M.A."/>
            <person name="Stajich J.E."/>
            <person name="Spatafora J.W."/>
            <person name="Visel A."/>
            <person name="Grigoriev I.V."/>
        </authorList>
    </citation>
    <scope>NUCLEOTIDE SEQUENCE [LARGE SCALE GENOMIC DNA]</scope>
    <source>
        <strain evidence="1 2">ATCC 12442</strain>
    </source>
</reference>
<comment type="caution">
    <text evidence="1">The sequence shown here is derived from an EMBL/GenBank/DDBJ whole genome shotgun (WGS) entry which is preliminary data.</text>
</comment>
<dbReference type="PANTHER" id="PTHR28015:SF1">
    <property type="entry name" value="ATP SYNTHASE ASSEMBLY FACTOR FMC1, MITOCHONDRIAL"/>
    <property type="match status" value="1"/>
</dbReference>
<feature type="non-terminal residue" evidence="1">
    <location>
        <position position="1"/>
    </location>
</feature>
<gene>
    <name evidence="1" type="ORF">DL89DRAFT_269071</name>
</gene>
<dbReference type="AlphaFoldDB" id="A0A1Y1W3L5"/>
<proteinExistence type="predicted"/>
<dbReference type="Proteomes" id="UP000193922">
    <property type="component" value="Unassembled WGS sequence"/>
</dbReference>
<dbReference type="STRING" id="61395.A0A1Y1W3L5"/>
<dbReference type="GeneID" id="63804791"/>